<name>A0A501X4D7_9GAMM</name>
<dbReference type="InterPro" id="IPR003594">
    <property type="entry name" value="HATPase_dom"/>
</dbReference>
<dbReference type="GO" id="GO:0005524">
    <property type="term" value="F:ATP binding"/>
    <property type="evidence" value="ECO:0007669"/>
    <property type="project" value="UniProtKB-KW"/>
</dbReference>
<dbReference type="InterPro" id="IPR016120">
    <property type="entry name" value="Sig_transdc_His_kin_SpoOB"/>
</dbReference>
<evidence type="ECO:0000256" key="6">
    <source>
        <dbReference type="ARBA" id="ARBA00022679"/>
    </source>
</evidence>
<dbReference type="InterPro" id="IPR005467">
    <property type="entry name" value="His_kinase_dom"/>
</dbReference>
<dbReference type="InterPro" id="IPR036890">
    <property type="entry name" value="HATPase_C_sf"/>
</dbReference>
<dbReference type="AlphaFoldDB" id="A0A501X4D7"/>
<keyword evidence="12" id="KW-0902">Two-component regulatory system</keyword>
<dbReference type="PRINTS" id="PR00344">
    <property type="entry name" value="BCTRLSENSOR"/>
</dbReference>
<evidence type="ECO:0000256" key="1">
    <source>
        <dbReference type="ARBA" id="ARBA00000085"/>
    </source>
</evidence>
<gene>
    <name evidence="16" type="ORF">FJM67_02185</name>
</gene>
<dbReference type="EMBL" id="VFRR01000002">
    <property type="protein sequence ID" value="TPE55375.1"/>
    <property type="molecule type" value="Genomic_DNA"/>
</dbReference>
<evidence type="ECO:0000256" key="8">
    <source>
        <dbReference type="ARBA" id="ARBA00022741"/>
    </source>
</evidence>
<keyword evidence="4" id="KW-1003">Cell membrane</keyword>
<dbReference type="GO" id="GO:0000155">
    <property type="term" value="F:phosphorelay sensor kinase activity"/>
    <property type="evidence" value="ECO:0007669"/>
    <property type="project" value="InterPro"/>
</dbReference>
<evidence type="ECO:0000256" key="13">
    <source>
        <dbReference type="ARBA" id="ARBA00023136"/>
    </source>
</evidence>
<accession>A0A501X4D7</accession>
<keyword evidence="11 14" id="KW-1133">Transmembrane helix</keyword>
<evidence type="ECO:0000259" key="15">
    <source>
        <dbReference type="PROSITE" id="PS50109"/>
    </source>
</evidence>
<evidence type="ECO:0000313" key="16">
    <source>
        <dbReference type="EMBL" id="TPE55375.1"/>
    </source>
</evidence>
<keyword evidence="9 16" id="KW-0418">Kinase</keyword>
<dbReference type="SUPFAM" id="SSF55874">
    <property type="entry name" value="ATPase domain of HSP90 chaperone/DNA topoisomerase II/histidine kinase"/>
    <property type="match status" value="1"/>
</dbReference>
<keyword evidence="10" id="KW-0067">ATP-binding</keyword>
<comment type="caution">
    <text evidence="16">The sequence shown here is derived from an EMBL/GenBank/DDBJ whole genome shotgun (WGS) entry which is preliminary data.</text>
</comment>
<dbReference type="OrthoDB" id="9792686at2"/>
<evidence type="ECO:0000313" key="17">
    <source>
        <dbReference type="Proteomes" id="UP000315901"/>
    </source>
</evidence>
<keyword evidence="5" id="KW-0597">Phosphoprotein</keyword>
<dbReference type="PROSITE" id="PS50109">
    <property type="entry name" value="HIS_KIN"/>
    <property type="match status" value="1"/>
</dbReference>
<dbReference type="PANTHER" id="PTHR43065">
    <property type="entry name" value="SENSOR HISTIDINE KINASE"/>
    <property type="match status" value="1"/>
</dbReference>
<dbReference type="Pfam" id="PF02518">
    <property type="entry name" value="HATPase_c"/>
    <property type="match status" value="1"/>
</dbReference>
<comment type="subcellular location">
    <subcellularLocation>
        <location evidence="2">Cell membrane</location>
        <topology evidence="2">Multi-pass membrane protein</topology>
    </subcellularLocation>
</comment>
<dbReference type="Proteomes" id="UP000315901">
    <property type="component" value="Unassembled WGS sequence"/>
</dbReference>
<dbReference type="InterPro" id="IPR029151">
    <property type="entry name" value="Sensor-like_sf"/>
</dbReference>
<keyword evidence="6" id="KW-0808">Transferase</keyword>
<keyword evidence="8" id="KW-0547">Nucleotide-binding</keyword>
<dbReference type="Pfam" id="PF17203">
    <property type="entry name" value="sCache_3_2"/>
    <property type="match status" value="1"/>
</dbReference>
<dbReference type="GO" id="GO:0005886">
    <property type="term" value="C:plasma membrane"/>
    <property type="evidence" value="ECO:0007669"/>
    <property type="project" value="UniProtKB-SubCell"/>
</dbReference>
<reference evidence="16 17" key="1">
    <citation type="submission" date="2019-06" db="EMBL/GenBank/DDBJ databases">
        <title>A novel bacterium of genus Marinomonas, isolated from coastal sand.</title>
        <authorList>
            <person name="Huang H."/>
            <person name="Mo K."/>
            <person name="Hu Y."/>
        </authorList>
    </citation>
    <scope>NUCLEOTIDE SEQUENCE [LARGE SCALE GENOMIC DNA]</scope>
    <source>
        <strain evidence="16 17">HB171799</strain>
    </source>
</reference>
<keyword evidence="7 14" id="KW-0812">Transmembrane</keyword>
<evidence type="ECO:0000256" key="12">
    <source>
        <dbReference type="ARBA" id="ARBA00023012"/>
    </source>
</evidence>
<dbReference type="EC" id="2.7.13.3" evidence="3"/>
<evidence type="ECO:0000256" key="5">
    <source>
        <dbReference type="ARBA" id="ARBA00022553"/>
    </source>
</evidence>
<evidence type="ECO:0000256" key="9">
    <source>
        <dbReference type="ARBA" id="ARBA00022777"/>
    </source>
</evidence>
<keyword evidence="13 14" id="KW-0472">Membrane</keyword>
<dbReference type="Gene3D" id="3.30.565.10">
    <property type="entry name" value="Histidine kinase-like ATPase, C-terminal domain"/>
    <property type="match status" value="1"/>
</dbReference>
<evidence type="ECO:0000256" key="4">
    <source>
        <dbReference type="ARBA" id="ARBA00022475"/>
    </source>
</evidence>
<feature type="transmembrane region" description="Helical" evidence="14">
    <location>
        <begin position="176"/>
        <end position="195"/>
    </location>
</feature>
<evidence type="ECO:0000256" key="10">
    <source>
        <dbReference type="ARBA" id="ARBA00022840"/>
    </source>
</evidence>
<evidence type="ECO:0000256" key="7">
    <source>
        <dbReference type="ARBA" id="ARBA00022692"/>
    </source>
</evidence>
<dbReference type="SUPFAM" id="SSF103190">
    <property type="entry name" value="Sensory domain-like"/>
    <property type="match status" value="1"/>
</dbReference>
<organism evidence="16 17">
    <name type="scientific">Maribrevibacterium harenarium</name>
    <dbReference type="NCBI Taxonomy" id="2589817"/>
    <lineage>
        <taxon>Bacteria</taxon>
        <taxon>Pseudomonadati</taxon>
        <taxon>Pseudomonadota</taxon>
        <taxon>Gammaproteobacteria</taxon>
        <taxon>Oceanospirillales</taxon>
        <taxon>Oceanospirillaceae</taxon>
        <taxon>Maribrevibacterium</taxon>
    </lineage>
</organism>
<evidence type="ECO:0000256" key="3">
    <source>
        <dbReference type="ARBA" id="ARBA00012438"/>
    </source>
</evidence>
<dbReference type="InterPro" id="IPR004358">
    <property type="entry name" value="Sig_transdc_His_kin-like_C"/>
</dbReference>
<sequence>MPSSPMTLKRYLTAIILVTITLIAVVCGILLVVMVQNTYLEGLRQRGIELAQVLADDQHVIDAVMQSNQGHNVSLQDRIEPLRAHTDASFIVIVNQQGIRLSHPIPERVGKAFIGDDVWVSLQQGIPHTSIDTGSLGRAIRNFAPIVHDNQVIGAVSIGYLTHSVTELLYTHYRTALLWIAFLYVCAVMLAMLLVSKLKRTFLEFEPEEIVEKFKANELVLDSIREGVIAIDRQHLVTAINRTAMAWLYPDTPEKNVLYRPLVEVSQTLSLVLLNSQEQAYKQGLALGKELFSVTVYPLSLHTPQSGYLILLTRQQDQGAIEQDLIQTRAYANQLRTKTHEYGNKLNVLSGLLQAGQHQDAIDYLQQESDRHQHLLGTLVKGIDNSPIAGMLMAKYNKASELGVQFILDSDSRLGHYATGINDDLISLIGNLVDNALYAAWLNRQQVAPEVVLFLSDRNNHVMMTVEDNGAGIAPEVAERMLDFGVTSKQGDEQNGMGLYLVKRIVDRYHGSLDWERTPDQTTAFSVYIDKRQLT</sequence>
<dbReference type="InterPro" id="IPR033463">
    <property type="entry name" value="sCache_3"/>
</dbReference>
<proteinExistence type="predicted"/>
<evidence type="ECO:0000256" key="2">
    <source>
        <dbReference type="ARBA" id="ARBA00004651"/>
    </source>
</evidence>
<evidence type="ECO:0000256" key="11">
    <source>
        <dbReference type="ARBA" id="ARBA00022989"/>
    </source>
</evidence>
<feature type="transmembrane region" description="Helical" evidence="14">
    <location>
        <begin position="12"/>
        <end position="35"/>
    </location>
</feature>
<dbReference type="RefSeq" id="WP_140587038.1">
    <property type="nucleotide sequence ID" value="NZ_VFRR01000002.1"/>
</dbReference>
<keyword evidence="17" id="KW-1185">Reference proteome</keyword>
<dbReference type="Gene3D" id="3.30.450.20">
    <property type="entry name" value="PAS domain"/>
    <property type="match status" value="2"/>
</dbReference>
<dbReference type="SUPFAM" id="SSF55890">
    <property type="entry name" value="Sporulation response regulatory protein Spo0B"/>
    <property type="match status" value="1"/>
</dbReference>
<evidence type="ECO:0000256" key="14">
    <source>
        <dbReference type="SAM" id="Phobius"/>
    </source>
</evidence>
<dbReference type="SMART" id="SM00387">
    <property type="entry name" value="HATPase_c"/>
    <property type="match status" value="1"/>
</dbReference>
<feature type="domain" description="Histidine kinase" evidence="15">
    <location>
        <begin position="337"/>
        <end position="533"/>
    </location>
</feature>
<comment type="catalytic activity">
    <reaction evidence="1">
        <text>ATP + protein L-histidine = ADP + protein N-phospho-L-histidine.</text>
        <dbReference type="EC" id="2.7.13.3"/>
    </reaction>
</comment>
<protein>
    <recommendedName>
        <fullName evidence="3">histidine kinase</fullName>
        <ecNumber evidence="3">2.7.13.3</ecNumber>
    </recommendedName>
</protein>